<name>A0ABQ0MTM4_9GAMM</name>
<dbReference type="Proteomes" id="UP000197068">
    <property type="component" value="Unassembled WGS sequence"/>
</dbReference>
<protein>
    <submittedName>
        <fullName evidence="1">Uncharacterized protein</fullName>
    </submittedName>
</protein>
<evidence type="ECO:0000313" key="1">
    <source>
        <dbReference type="EMBL" id="GAW95731.1"/>
    </source>
</evidence>
<keyword evidence="2" id="KW-1185">Reference proteome</keyword>
<comment type="caution">
    <text evidence="1">The sequence shown here is derived from an EMBL/GenBank/DDBJ whole genome shotgun (WGS) entry which is preliminary data.</text>
</comment>
<accession>A0ABQ0MTM4</accession>
<gene>
    <name evidence="1" type="ORF">MTCD1_01334</name>
</gene>
<organism evidence="1 2">
    <name type="scientific">Colwellia marinimaniae</name>
    <dbReference type="NCBI Taxonomy" id="1513592"/>
    <lineage>
        <taxon>Bacteria</taxon>
        <taxon>Pseudomonadati</taxon>
        <taxon>Pseudomonadota</taxon>
        <taxon>Gammaproteobacteria</taxon>
        <taxon>Alteromonadales</taxon>
        <taxon>Colwelliaceae</taxon>
        <taxon>Colwellia</taxon>
    </lineage>
</organism>
<reference evidence="1 2" key="1">
    <citation type="submission" date="2017-06" db="EMBL/GenBank/DDBJ databases">
        <title>Whole Genome Sequences of Colwellia marinimaniae MTCD1.</title>
        <authorList>
            <person name="Kusumoto H."/>
            <person name="Inoue M."/>
            <person name="Tanikawa K."/>
            <person name="Maeji H."/>
            <person name="Cameron J.H."/>
            <person name="Bartlett D.H."/>
        </authorList>
    </citation>
    <scope>NUCLEOTIDE SEQUENCE [LARGE SCALE GENOMIC DNA]</scope>
    <source>
        <strain evidence="1 2">MTCD1</strain>
    </source>
</reference>
<dbReference type="EMBL" id="BDQM01000008">
    <property type="protein sequence ID" value="GAW95731.1"/>
    <property type="molecule type" value="Genomic_DNA"/>
</dbReference>
<sequence length="63" mass="7007">MVVRKTWLKELKKLSDPVLKAAANSSLKSSMNITSGGYLDRAKFAPLEVVSRLLCSISIWLEL</sequence>
<evidence type="ECO:0000313" key="2">
    <source>
        <dbReference type="Proteomes" id="UP000197068"/>
    </source>
</evidence>
<proteinExistence type="predicted"/>
<dbReference type="RefSeq" id="WP_057179531.1">
    <property type="nucleotide sequence ID" value="NZ_BDQM01000008.1"/>
</dbReference>